<name>A0A5N6U6P7_ASPAV</name>
<keyword evidence="3" id="KW-1185">Reference proteome</keyword>
<dbReference type="Pfam" id="PF01419">
    <property type="entry name" value="Jacalin"/>
    <property type="match status" value="1"/>
</dbReference>
<dbReference type="InterPro" id="IPR001229">
    <property type="entry name" value="Jacalin-like_lectin_dom"/>
</dbReference>
<organism evidence="2 3">
    <name type="scientific">Aspergillus avenaceus</name>
    <dbReference type="NCBI Taxonomy" id="36643"/>
    <lineage>
        <taxon>Eukaryota</taxon>
        <taxon>Fungi</taxon>
        <taxon>Dikarya</taxon>
        <taxon>Ascomycota</taxon>
        <taxon>Pezizomycotina</taxon>
        <taxon>Eurotiomycetes</taxon>
        <taxon>Eurotiomycetidae</taxon>
        <taxon>Eurotiales</taxon>
        <taxon>Aspergillaceae</taxon>
        <taxon>Aspergillus</taxon>
        <taxon>Aspergillus subgen. Circumdati</taxon>
    </lineage>
</organism>
<feature type="domain" description="Jacalin-type lectin" evidence="1">
    <location>
        <begin position="13"/>
        <end position="146"/>
    </location>
</feature>
<dbReference type="AlphaFoldDB" id="A0A5N6U6P7"/>
<dbReference type="EMBL" id="ML742030">
    <property type="protein sequence ID" value="KAE8154323.1"/>
    <property type="molecule type" value="Genomic_DNA"/>
</dbReference>
<evidence type="ECO:0000313" key="3">
    <source>
        <dbReference type="Proteomes" id="UP000325780"/>
    </source>
</evidence>
<dbReference type="InterPro" id="IPR036404">
    <property type="entry name" value="Jacalin-like_lectin_dom_sf"/>
</dbReference>
<dbReference type="Proteomes" id="UP000325780">
    <property type="component" value="Unassembled WGS sequence"/>
</dbReference>
<evidence type="ECO:0000313" key="2">
    <source>
        <dbReference type="EMBL" id="KAE8154323.1"/>
    </source>
</evidence>
<accession>A0A5N6U6P7</accession>
<reference evidence="2 3" key="1">
    <citation type="submission" date="2019-04" db="EMBL/GenBank/DDBJ databases">
        <title>Friends and foes A comparative genomics study of 23 Aspergillus species from section Flavi.</title>
        <authorList>
            <consortium name="DOE Joint Genome Institute"/>
            <person name="Kjaerbolling I."/>
            <person name="Vesth T."/>
            <person name="Frisvad J.C."/>
            <person name="Nybo J.L."/>
            <person name="Theobald S."/>
            <person name="Kildgaard S."/>
            <person name="Isbrandt T."/>
            <person name="Kuo A."/>
            <person name="Sato A."/>
            <person name="Lyhne E.K."/>
            <person name="Kogle M.E."/>
            <person name="Wiebenga A."/>
            <person name="Kun R.S."/>
            <person name="Lubbers R.J."/>
            <person name="Makela M.R."/>
            <person name="Barry K."/>
            <person name="Chovatia M."/>
            <person name="Clum A."/>
            <person name="Daum C."/>
            <person name="Haridas S."/>
            <person name="He G."/>
            <person name="LaButti K."/>
            <person name="Lipzen A."/>
            <person name="Mondo S."/>
            <person name="Riley R."/>
            <person name="Salamov A."/>
            <person name="Simmons B.A."/>
            <person name="Magnuson J.K."/>
            <person name="Henrissat B."/>
            <person name="Mortensen U.H."/>
            <person name="Larsen T.O."/>
            <person name="Devries R.P."/>
            <person name="Grigoriev I.V."/>
            <person name="Machida M."/>
            <person name="Baker S.E."/>
            <person name="Andersen M.R."/>
        </authorList>
    </citation>
    <scope>NUCLEOTIDE SEQUENCE [LARGE SCALE GENOMIC DNA]</scope>
    <source>
        <strain evidence="2 3">IBT 18842</strain>
    </source>
</reference>
<dbReference type="Gene3D" id="2.100.10.30">
    <property type="entry name" value="Jacalin-like lectin domain"/>
    <property type="match status" value="1"/>
</dbReference>
<protein>
    <recommendedName>
        <fullName evidence="1">Jacalin-type lectin domain-containing protein</fullName>
    </recommendedName>
</protein>
<dbReference type="SUPFAM" id="SSF51101">
    <property type="entry name" value="Mannose-binding lectins"/>
    <property type="match status" value="1"/>
</dbReference>
<dbReference type="OrthoDB" id="4449122at2759"/>
<evidence type="ECO:0000259" key="1">
    <source>
        <dbReference type="Pfam" id="PF01419"/>
    </source>
</evidence>
<gene>
    <name evidence="2" type="ORF">BDV25DRAFT_136016</name>
</gene>
<sequence>MVNKDDYIFNHRVGGWGGDDFGDSLWRGKPVTEVEVWYGRAWDADYTVLKGLNVHWGNEQSGLRGSAPPDALHTSYSFAPGERVHWMDLYGAPPDSGGRVDALRFEANNPFAAGGPGGRQTHENPGNHVFHGFVGKGHADIDSLGAVFHKEAGFRFPDAILLVFRRYGALQGVDDLNSGNLSVLG</sequence>
<proteinExistence type="predicted"/>